<gene>
    <name evidence="13 15" type="primary">ruvC</name>
    <name evidence="15" type="ordered locus">MEPCIT_124</name>
</gene>
<dbReference type="PRINTS" id="PR00696">
    <property type="entry name" value="RSOLVASERUVC"/>
</dbReference>
<evidence type="ECO:0000256" key="9">
    <source>
        <dbReference type="ARBA" id="ARBA00023125"/>
    </source>
</evidence>
<keyword evidence="8 13" id="KW-0460">Magnesium</keyword>
<keyword evidence="7 13" id="KW-0378">Hydrolase</keyword>
<dbReference type="PANTHER" id="PTHR30194:SF3">
    <property type="entry name" value="CROSSOVER JUNCTION ENDODEOXYRIBONUCLEASE RUVC"/>
    <property type="match status" value="1"/>
</dbReference>
<dbReference type="CDD" id="cd16962">
    <property type="entry name" value="RuvC"/>
    <property type="match status" value="1"/>
</dbReference>
<name>F7XXF6_MOREP</name>
<dbReference type="GO" id="GO:0006281">
    <property type="term" value="P:DNA repair"/>
    <property type="evidence" value="ECO:0007669"/>
    <property type="project" value="UniProtKB-UniRule"/>
</dbReference>
<evidence type="ECO:0000256" key="4">
    <source>
        <dbReference type="ARBA" id="ARBA00022723"/>
    </source>
</evidence>
<dbReference type="GO" id="GO:0000287">
    <property type="term" value="F:magnesium ion binding"/>
    <property type="evidence" value="ECO:0007669"/>
    <property type="project" value="UniProtKB-UniRule"/>
</dbReference>
<evidence type="ECO:0000256" key="1">
    <source>
        <dbReference type="ARBA" id="ARBA00009518"/>
    </source>
</evidence>
<reference evidence="15 16" key="2">
    <citation type="journal article" date="2011" name="Curr. Biol.">
        <title>An interdependent metabolic patchwork in the nested symbiosis of mealybugs.</title>
        <authorList>
            <person name="McCutcheon J.P."/>
            <person name="von Dohlen C.D."/>
        </authorList>
    </citation>
    <scope>NUCLEOTIDE SEQUENCE [LARGE SCALE GENOMIC DNA]</scope>
    <source>
        <strain evidence="15 16">PCIT</strain>
    </source>
</reference>
<keyword evidence="5 13" id="KW-0255">Endonuclease</keyword>
<dbReference type="GO" id="GO:0003677">
    <property type="term" value="F:DNA binding"/>
    <property type="evidence" value="ECO:0007669"/>
    <property type="project" value="UniProtKB-KW"/>
</dbReference>
<evidence type="ECO:0000256" key="5">
    <source>
        <dbReference type="ARBA" id="ARBA00022759"/>
    </source>
</evidence>
<comment type="subcellular location">
    <subcellularLocation>
        <location evidence="13">Cytoplasm</location>
    </subcellularLocation>
</comment>
<comment type="subunit">
    <text evidence="13">Homodimer which binds Holliday junction (HJ) DNA. The HJ becomes 2-fold symmetrical on binding to RuvC with unstacked arms; it has a different conformation from HJ DNA in complex with RuvA. In the full resolvosome a probable DNA-RuvA(4)-RuvB(12)-RuvC(2) complex forms which resolves the HJ.</text>
</comment>
<evidence type="ECO:0000256" key="10">
    <source>
        <dbReference type="ARBA" id="ARBA00023172"/>
    </source>
</evidence>
<dbReference type="Proteomes" id="UP000000504">
    <property type="component" value="Chromosome"/>
</dbReference>
<feature type="binding site" evidence="13">
    <location>
        <position position="9"/>
    </location>
    <ligand>
        <name>Mg(2+)</name>
        <dbReference type="ChEBI" id="CHEBI:18420"/>
        <label>1</label>
    </ligand>
</feature>
<dbReference type="SUPFAM" id="SSF53098">
    <property type="entry name" value="Ribonuclease H-like"/>
    <property type="match status" value="1"/>
</dbReference>
<keyword evidence="2 13" id="KW-0963">Cytoplasm</keyword>
<dbReference type="InterPro" id="IPR036397">
    <property type="entry name" value="RNaseH_sf"/>
</dbReference>
<dbReference type="GO" id="GO:0005737">
    <property type="term" value="C:cytoplasm"/>
    <property type="evidence" value="ECO:0007669"/>
    <property type="project" value="UniProtKB-SubCell"/>
</dbReference>
<dbReference type="EMBL" id="CP002243">
    <property type="protein sequence ID" value="AEI74782.1"/>
    <property type="molecule type" value="Genomic_DNA"/>
</dbReference>
<dbReference type="PANTHER" id="PTHR30194">
    <property type="entry name" value="CROSSOVER JUNCTION ENDODEOXYRIBONUCLEASE RUVC"/>
    <property type="match status" value="1"/>
</dbReference>
<dbReference type="HAMAP" id="MF_00034">
    <property type="entry name" value="RuvC"/>
    <property type="match status" value="1"/>
</dbReference>
<comment type="similarity">
    <text evidence="1 13">Belongs to the RuvC family.</text>
</comment>
<proteinExistence type="inferred from homology"/>
<dbReference type="GO" id="GO:0008821">
    <property type="term" value="F:crossover junction DNA endonuclease activity"/>
    <property type="evidence" value="ECO:0007669"/>
    <property type="project" value="UniProtKB-UniRule"/>
</dbReference>
<keyword evidence="9 13" id="KW-0238">DNA-binding</keyword>
<evidence type="ECO:0000256" key="3">
    <source>
        <dbReference type="ARBA" id="ARBA00022722"/>
    </source>
</evidence>
<organism evidence="15 16">
    <name type="scientific">Moranella endobia (strain PCIT)</name>
    <dbReference type="NCBI Taxonomy" id="903503"/>
    <lineage>
        <taxon>Bacteria</taxon>
        <taxon>Pseudomonadati</taxon>
        <taxon>Pseudomonadota</taxon>
        <taxon>Gammaproteobacteria</taxon>
        <taxon>Enterobacterales</taxon>
        <taxon>Enterobacteriaceae</taxon>
        <taxon>Candidatus Moranella</taxon>
    </lineage>
</organism>
<reference key="1">
    <citation type="submission" date="2010-09" db="EMBL/GenBank/DDBJ databases">
        <title>An interdependent metabolic patchwork in the nested three-way symbiosis of mealybugs.</title>
        <authorList>
            <person name="McCutcheon J.P."/>
            <person name="von Dohlen C.D."/>
        </authorList>
    </citation>
    <scope>NUCLEOTIDE SEQUENCE</scope>
    <source>
        <strain>PCIT</strain>
    </source>
</reference>
<dbReference type="GO" id="GO:0006310">
    <property type="term" value="P:DNA recombination"/>
    <property type="evidence" value="ECO:0007669"/>
    <property type="project" value="UniProtKB-UniRule"/>
</dbReference>
<evidence type="ECO:0000256" key="6">
    <source>
        <dbReference type="ARBA" id="ARBA00022763"/>
    </source>
</evidence>
<dbReference type="InterPro" id="IPR002176">
    <property type="entry name" value="X-over_junc_endoDNase_RuvC"/>
</dbReference>
<keyword evidence="16" id="KW-1185">Reference proteome</keyword>
<evidence type="ECO:0000256" key="2">
    <source>
        <dbReference type="ARBA" id="ARBA00022490"/>
    </source>
</evidence>
<dbReference type="AlphaFoldDB" id="F7XXF6"/>
<dbReference type="KEGG" id="men:MEPCIT_124"/>
<dbReference type="Pfam" id="PF02075">
    <property type="entry name" value="RuvC"/>
    <property type="match status" value="1"/>
</dbReference>
<evidence type="ECO:0000256" key="12">
    <source>
        <dbReference type="ARBA" id="ARBA00029354"/>
    </source>
</evidence>
<evidence type="ECO:0000256" key="11">
    <source>
        <dbReference type="ARBA" id="ARBA00023204"/>
    </source>
</evidence>
<dbReference type="GO" id="GO:0048476">
    <property type="term" value="C:Holliday junction resolvase complex"/>
    <property type="evidence" value="ECO:0007669"/>
    <property type="project" value="UniProtKB-UniRule"/>
</dbReference>
<feature type="binding site" evidence="13">
    <location>
        <position position="68"/>
    </location>
    <ligand>
        <name>Mg(2+)</name>
        <dbReference type="ChEBI" id="CHEBI:18420"/>
        <label>2</label>
    </ligand>
</feature>
<dbReference type="NCBIfam" id="TIGR00228">
    <property type="entry name" value="ruvC"/>
    <property type="match status" value="1"/>
</dbReference>
<keyword evidence="3 13" id="KW-0540">Nuclease</keyword>
<dbReference type="FunFam" id="3.30.420.10:FF:000002">
    <property type="entry name" value="Crossover junction endodeoxyribonuclease RuvC"/>
    <property type="match status" value="1"/>
</dbReference>
<feature type="binding site" evidence="13">
    <location>
        <position position="140"/>
    </location>
    <ligand>
        <name>Mg(2+)</name>
        <dbReference type="ChEBI" id="CHEBI:18420"/>
        <label>1</label>
    </ligand>
</feature>
<keyword evidence="10 13" id="KW-0233">DNA recombination</keyword>
<comment type="catalytic activity">
    <reaction evidence="12 13">
        <text>Endonucleolytic cleavage at a junction such as a reciprocal single-stranded crossover between two homologous DNA duplexes (Holliday junction).</text>
        <dbReference type="EC" id="3.1.21.10"/>
    </reaction>
</comment>
<keyword evidence="4 13" id="KW-0479">Metal-binding</keyword>
<dbReference type="InterPro" id="IPR020563">
    <property type="entry name" value="X-over_junc_endoDNase_Mg_BS"/>
</dbReference>
<feature type="active site" evidence="13">
    <location>
        <position position="68"/>
    </location>
</feature>
<dbReference type="RefSeq" id="WP_013975533.1">
    <property type="nucleotide sequence ID" value="NC_015735.1"/>
</dbReference>
<evidence type="ECO:0000256" key="14">
    <source>
        <dbReference type="NCBIfam" id="TIGR00228"/>
    </source>
</evidence>
<dbReference type="InterPro" id="IPR012337">
    <property type="entry name" value="RNaseH-like_sf"/>
</dbReference>
<feature type="active site" evidence="13">
    <location>
        <position position="9"/>
    </location>
</feature>
<evidence type="ECO:0000313" key="16">
    <source>
        <dbReference type="Proteomes" id="UP000000504"/>
    </source>
</evidence>
<dbReference type="OrthoDB" id="9805499at2"/>
<evidence type="ECO:0000256" key="8">
    <source>
        <dbReference type="ARBA" id="ARBA00022842"/>
    </source>
</evidence>
<dbReference type="PROSITE" id="PS01321">
    <property type="entry name" value="RUVC"/>
    <property type="match status" value="1"/>
</dbReference>
<sequence length="164" mass="17875">MTVVILGIDPGSRITGYGILRQEGRKLSYLGSGCFCNKVDNLPGRLKLIYAGVSELITKFKPDYLAIEQVFMAKNADAALKLGQARGVAIVAAINLNLTVFEYAARQVKKMVVGTGSAEKSQIQYMVRTLLKLPANPQADAADALAIAITHCQVNQNYLRMDQR</sequence>
<keyword evidence="11 13" id="KW-0234">DNA repair</keyword>
<dbReference type="HOGENOM" id="CLU_091257_3_1_6"/>
<feature type="active site" evidence="13">
    <location>
        <position position="140"/>
    </location>
</feature>
<comment type="cofactor">
    <cofactor evidence="13">
        <name>Mg(2+)</name>
        <dbReference type="ChEBI" id="CHEBI:18420"/>
    </cofactor>
    <text evidence="13">Binds 2 Mg(2+) ion per subunit.</text>
</comment>
<evidence type="ECO:0000256" key="13">
    <source>
        <dbReference type="HAMAP-Rule" id="MF_00034"/>
    </source>
</evidence>
<dbReference type="EC" id="3.1.21.10" evidence="13 14"/>
<dbReference type="STRING" id="903503.MEPCIT_124"/>
<comment type="function">
    <text evidence="13">The RuvA-RuvB-RuvC complex processes Holliday junction (HJ) DNA during genetic recombination and DNA repair. Endonuclease that resolves HJ intermediates. Cleaves cruciform DNA by making single-stranded nicks across the HJ at symmetrical positions within the homologous arms, yielding a 5'-phosphate and a 3'-hydroxyl group; requires a central core of homology in the junction. The consensus cleavage sequence is 5'-(A/T)TT(C/G)-3'. Cleavage occurs on the 3'-side of the TT dinucleotide at the point of strand exchange. HJ branch migration catalyzed by RuvA-RuvB allows RuvC to scan DNA until it finds its consensus sequence, where it cleaves and resolves the cruciform DNA.</text>
</comment>
<dbReference type="Gene3D" id="3.30.420.10">
    <property type="entry name" value="Ribonuclease H-like superfamily/Ribonuclease H"/>
    <property type="match status" value="1"/>
</dbReference>
<evidence type="ECO:0000313" key="15">
    <source>
        <dbReference type="EMBL" id="AEI74782.1"/>
    </source>
</evidence>
<protein>
    <recommendedName>
        <fullName evidence="13 14">Crossover junction endodeoxyribonuclease RuvC</fullName>
        <ecNumber evidence="13 14">3.1.21.10</ecNumber>
    </recommendedName>
    <alternativeName>
        <fullName evidence="13">Holliday junction nuclease RuvC</fullName>
    </alternativeName>
    <alternativeName>
        <fullName evidence="13">Holliday junction resolvase RuvC</fullName>
    </alternativeName>
</protein>
<dbReference type="eggNOG" id="COG0817">
    <property type="taxonomic scope" value="Bacteria"/>
</dbReference>
<keyword evidence="6 13" id="KW-0227">DNA damage</keyword>
<accession>F7XXF6</accession>
<evidence type="ECO:0000256" key="7">
    <source>
        <dbReference type="ARBA" id="ARBA00022801"/>
    </source>
</evidence>